<dbReference type="InterPro" id="IPR032675">
    <property type="entry name" value="LRR_dom_sf"/>
</dbReference>
<proteinExistence type="inferred from homology"/>
<accession>A0A6P8UXB7</accession>
<dbReference type="InterPro" id="IPR000157">
    <property type="entry name" value="TIR_dom"/>
</dbReference>
<keyword evidence="7" id="KW-0677">Repeat</keyword>
<dbReference type="Gene3D" id="3.80.10.10">
    <property type="entry name" value="Ribonuclease Inhibitor"/>
    <property type="match status" value="4"/>
</dbReference>
<keyword evidence="3" id="KW-0399">Innate immunity</keyword>
<dbReference type="FunFam" id="3.80.10.10:FF:001164">
    <property type="entry name" value="GH01279p"/>
    <property type="match status" value="1"/>
</dbReference>
<evidence type="ECO:0000256" key="10">
    <source>
        <dbReference type="ARBA" id="ARBA00023136"/>
    </source>
</evidence>
<comment type="similarity">
    <text evidence="2">Belongs to the Toll-like receptor family.</text>
</comment>
<dbReference type="RefSeq" id="XP_034069956.1">
    <property type="nucleotide sequence ID" value="XM_034214065.1"/>
</dbReference>
<evidence type="ECO:0000256" key="11">
    <source>
        <dbReference type="ARBA" id="ARBA00023170"/>
    </source>
</evidence>
<dbReference type="InterPro" id="IPR000483">
    <property type="entry name" value="Cys-rich_flank_reg_C"/>
</dbReference>
<dbReference type="GeneID" id="117544720"/>
<comment type="subcellular location">
    <subcellularLocation>
        <location evidence="1">Membrane</location>
        <topology evidence="1">Single-pass type I membrane protein</topology>
    </subcellularLocation>
</comment>
<dbReference type="KEGG" id="gacu:117544720"/>
<name>A0A6P8UXB7_GYMAC</name>
<keyword evidence="9 14" id="KW-1133">Transmembrane helix</keyword>
<evidence type="ECO:0000256" key="5">
    <source>
        <dbReference type="ARBA" id="ARBA00022692"/>
    </source>
</evidence>
<dbReference type="PROSITE" id="PS51450">
    <property type="entry name" value="LRR"/>
    <property type="match status" value="3"/>
</dbReference>
<dbReference type="InterPro" id="IPR003591">
    <property type="entry name" value="Leu-rich_rpt_typical-subtyp"/>
</dbReference>
<dbReference type="Pfam" id="PF13855">
    <property type="entry name" value="LRR_8"/>
    <property type="match status" value="4"/>
</dbReference>
<evidence type="ECO:0000256" key="1">
    <source>
        <dbReference type="ARBA" id="ARBA00004479"/>
    </source>
</evidence>
<dbReference type="SMART" id="SM00365">
    <property type="entry name" value="LRR_SD22"/>
    <property type="match status" value="8"/>
</dbReference>
<dbReference type="Gene3D" id="3.40.50.10140">
    <property type="entry name" value="Toll/interleukin-1 receptor homology (TIR) domain"/>
    <property type="match status" value="1"/>
</dbReference>
<dbReference type="FunFam" id="3.80.10.10:FF:000770">
    <property type="entry name" value="Uncharacterized protein"/>
    <property type="match status" value="1"/>
</dbReference>
<evidence type="ECO:0000256" key="14">
    <source>
        <dbReference type="SAM" id="Phobius"/>
    </source>
</evidence>
<evidence type="ECO:0000256" key="3">
    <source>
        <dbReference type="ARBA" id="ARBA00022588"/>
    </source>
</evidence>
<dbReference type="PROSITE" id="PS50104">
    <property type="entry name" value="TIR"/>
    <property type="match status" value="1"/>
</dbReference>
<dbReference type="OrthoDB" id="1421090at2759"/>
<dbReference type="InterPro" id="IPR035897">
    <property type="entry name" value="Toll_tir_struct_dom_sf"/>
</dbReference>
<keyword evidence="4" id="KW-0433">Leucine-rich repeat</keyword>
<keyword evidence="6" id="KW-0732">Signal</keyword>
<reference evidence="17 18" key="1">
    <citation type="submission" date="2025-04" db="UniProtKB">
        <authorList>
            <consortium name="RefSeq"/>
        </authorList>
    </citation>
    <scope>IDENTIFICATION</scope>
</reference>
<evidence type="ECO:0000256" key="13">
    <source>
        <dbReference type="ARBA" id="ARBA00023198"/>
    </source>
</evidence>
<keyword evidence="16" id="KW-1185">Reference proteome</keyword>
<evidence type="ECO:0000256" key="8">
    <source>
        <dbReference type="ARBA" id="ARBA00022859"/>
    </source>
</evidence>
<dbReference type="PANTHER" id="PTHR24365:SF522">
    <property type="entry name" value="LOW QUALITY PROTEIN: TOLL-LIKE RECEPTOR 13-RELATED"/>
    <property type="match status" value="1"/>
</dbReference>
<evidence type="ECO:0000313" key="16">
    <source>
        <dbReference type="Proteomes" id="UP000515161"/>
    </source>
</evidence>
<keyword evidence="5 14" id="KW-0812">Transmembrane</keyword>
<evidence type="ECO:0000256" key="9">
    <source>
        <dbReference type="ARBA" id="ARBA00022989"/>
    </source>
</evidence>
<dbReference type="Proteomes" id="UP000515161">
    <property type="component" value="Unplaced"/>
</dbReference>
<dbReference type="SUPFAM" id="SSF52058">
    <property type="entry name" value="L domain-like"/>
    <property type="match status" value="3"/>
</dbReference>
<organism evidence="16 18">
    <name type="scientific">Gymnodraco acuticeps</name>
    <name type="common">Antarctic dragonfish</name>
    <dbReference type="NCBI Taxonomy" id="8218"/>
    <lineage>
        <taxon>Eukaryota</taxon>
        <taxon>Metazoa</taxon>
        <taxon>Chordata</taxon>
        <taxon>Craniata</taxon>
        <taxon>Vertebrata</taxon>
        <taxon>Euteleostomi</taxon>
        <taxon>Actinopterygii</taxon>
        <taxon>Neopterygii</taxon>
        <taxon>Teleostei</taxon>
        <taxon>Neoteleostei</taxon>
        <taxon>Acanthomorphata</taxon>
        <taxon>Eupercaria</taxon>
        <taxon>Perciformes</taxon>
        <taxon>Notothenioidei</taxon>
        <taxon>Bathydraconidae</taxon>
        <taxon>Gymnodraco</taxon>
    </lineage>
</organism>
<feature type="transmembrane region" description="Helical" evidence="14">
    <location>
        <begin position="21"/>
        <end position="42"/>
    </location>
</feature>
<keyword evidence="12" id="KW-0325">Glycoprotein</keyword>
<dbReference type="SUPFAM" id="SSF52200">
    <property type="entry name" value="Toll/Interleukin receptor TIR domain"/>
    <property type="match status" value="1"/>
</dbReference>
<protein>
    <submittedName>
        <fullName evidence="17 18">Toll-like receptor 13 isoform X1</fullName>
    </submittedName>
</protein>
<evidence type="ECO:0000256" key="2">
    <source>
        <dbReference type="ARBA" id="ARBA00009634"/>
    </source>
</evidence>
<keyword evidence="8" id="KW-0391">Immunity</keyword>
<evidence type="ECO:0000256" key="7">
    <source>
        <dbReference type="ARBA" id="ARBA00022737"/>
    </source>
</evidence>
<dbReference type="RefSeq" id="XP_034069958.1">
    <property type="nucleotide sequence ID" value="XM_034214067.1"/>
</dbReference>
<dbReference type="GO" id="GO:0007165">
    <property type="term" value="P:signal transduction"/>
    <property type="evidence" value="ECO:0007669"/>
    <property type="project" value="InterPro"/>
</dbReference>
<sequence>MGARVKEDRSMSKPGPKWFKLSYFLFLLNISSIVAPVTGFSVKSCRITNNTAICSTNELKLKSVPRGIPATVKGLDLSRNKIPKLQVSDLKNLSVLMHLELQRNTISQIDTGAFRNLISLKTLNLNHNQLVQLGDYLFEGLSNLTELRMNNNKIKAVSSTSFRSLTSLTLLEISRNKLHHITTLNSVIQNLPNLQMLSVEDNNLPTFKSWEMTNRSLKLTQLHLSQNRFSVFSITADVFPNLKLLNIGCTYKKQPLIWEVGKTFLSQVSTLDISGLQITPENRKTIQELFNFSLTSLTMNAMKRSNRTKLINMSCTIPTVSKLQLQRNNLFFIGSNLFQGCINVKELDLSHNGIRKISDKAFTYLQGLRILDLSQNKLFSVPAATSNLPRLEKLSFKRNNISRLECDDFTNLTGLRELYLHQNQISALQKCVFKDLIGLQVLKLEENYIYNLGDAFTEFLPNLTQLHLNANKLCAIQRGDFNGLQSLKNLSLHDNQIKKLANGSFIGLTDLAVIQLQLNSLKEYTFELAFNDLIHLKRLDLRENHIRYPNDKDLHDPPFSQLSDLETLAMPSQRRRLKSHLPRNFLKGLINLSYFSARNMQLLHFHKDMFNYTPKLQTLDISSNDLKYLSPDLFFQIGNLKSLYISRTSLGSLDFLIDANLTNLEFLQATHNEYSVITMEVIKSLPALAYIDLEANSFTCDCDNVWFGQWAVNDPQTQVVDASNFECNYPKGLKGKKLLDLDVRSCTVDIEFIYFITTTCSILLFMVVTFTYHFLRWQLAYAYYIFLALLFETKYKNKNAPNQYDAFISYNTHDEPWVIKELVPKLEEEQGFKLCLHHRDFEPGKPIIDNITDAIYGSRKTICVISRKYLESEWCSREIQVASFRLFDEQKDVLVLVFLEDIPTSQLSAYHRIRKLLKRQTYLSWPQAEEHSELFWVKLYQALKNREDINEDRLLLTVGDKP</sequence>
<evidence type="ECO:0000256" key="12">
    <source>
        <dbReference type="ARBA" id="ARBA00023180"/>
    </source>
</evidence>
<dbReference type="SMART" id="SM00082">
    <property type="entry name" value="LRRCT"/>
    <property type="match status" value="1"/>
</dbReference>
<dbReference type="AlphaFoldDB" id="A0A6P8UXB7"/>
<keyword evidence="10 14" id="KW-0472">Membrane</keyword>
<dbReference type="GO" id="GO:0045087">
    <property type="term" value="P:innate immune response"/>
    <property type="evidence" value="ECO:0007669"/>
    <property type="project" value="UniProtKB-KW"/>
</dbReference>
<dbReference type="PANTHER" id="PTHR24365">
    <property type="entry name" value="TOLL-LIKE RECEPTOR"/>
    <property type="match status" value="1"/>
</dbReference>
<dbReference type="GO" id="GO:0005886">
    <property type="term" value="C:plasma membrane"/>
    <property type="evidence" value="ECO:0007669"/>
    <property type="project" value="TreeGrafter"/>
</dbReference>
<keyword evidence="13" id="KW-0395">Inflammatory response</keyword>
<evidence type="ECO:0000313" key="19">
    <source>
        <dbReference type="RefSeq" id="XP_034069958.1"/>
    </source>
</evidence>
<evidence type="ECO:0000313" key="18">
    <source>
        <dbReference type="RefSeq" id="XP_034069957.1"/>
    </source>
</evidence>
<dbReference type="RefSeq" id="XP_034069957.1">
    <property type="nucleotide sequence ID" value="XM_034214066.1"/>
</dbReference>
<dbReference type="GO" id="GO:0038023">
    <property type="term" value="F:signaling receptor activity"/>
    <property type="evidence" value="ECO:0007669"/>
    <property type="project" value="TreeGrafter"/>
</dbReference>
<evidence type="ECO:0000256" key="6">
    <source>
        <dbReference type="ARBA" id="ARBA00022729"/>
    </source>
</evidence>
<dbReference type="SMART" id="SM00255">
    <property type="entry name" value="TIR"/>
    <property type="match status" value="1"/>
</dbReference>
<evidence type="ECO:0000259" key="15">
    <source>
        <dbReference type="PROSITE" id="PS50104"/>
    </source>
</evidence>
<dbReference type="FunFam" id="3.40.50.10140:FF:000001">
    <property type="entry name" value="Toll-like receptor 2"/>
    <property type="match status" value="1"/>
</dbReference>
<feature type="domain" description="TIR" evidence="15">
    <location>
        <begin position="802"/>
        <end position="943"/>
    </location>
</feature>
<dbReference type="SMART" id="SM00369">
    <property type="entry name" value="LRR_TYP"/>
    <property type="match status" value="15"/>
</dbReference>
<dbReference type="InterPro" id="IPR001611">
    <property type="entry name" value="Leu-rich_rpt"/>
</dbReference>
<evidence type="ECO:0000313" key="17">
    <source>
        <dbReference type="RefSeq" id="XP_034069956.1"/>
    </source>
</evidence>
<evidence type="ECO:0000256" key="4">
    <source>
        <dbReference type="ARBA" id="ARBA00022614"/>
    </source>
</evidence>
<gene>
    <name evidence="17 18 19" type="primary">LOC117544720</name>
</gene>
<dbReference type="Pfam" id="PF01582">
    <property type="entry name" value="TIR"/>
    <property type="match status" value="1"/>
</dbReference>
<feature type="transmembrane region" description="Helical" evidence="14">
    <location>
        <begin position="752"/>
        <end position="775"/>
    </location>
</feature>
<keyword evidence="11" id="KW-0675">Receptor</keyword>
<dbReference type="GO" id="GO:0006954">
    <property type="term" value="P:inflammatory response"/>
    <property type="evidence" value="ECO:0007669"/>
    <property type="project" value="UniProtKB-KW"/>
</dbReference>